<keyword evidence="2" id="KW-0378">Hydrolase</keyword>
<dbReference type="GO" id="GO:0006465">
    <property type="term" value="P:signal peptide processing"/>
    <property type="evidence" value="ECO:0007669"/>
    <property type="project" value="InterPro"/>
</dbReference>
<gene>
    <name evidence="5" type="ORF">GCM10007392_24780</name>
</gene>
<reference evidence="5" key="1">
    <citation type="journal article" date="2014" name="Int. J. Syst. Evol. Microbiol.">
        <title>Complete genome sequence of Corynebacterium casei LMG S-19264T (=DSM 44701T), isolated from a smear-ripened cheese.</title>
        <authorList>
            <consortium name="US DOE Joint Genome Institute (JGI-PGF)"/>
            <person name="Walter F."/>
            <person name="Albersmeier A."/>
            <person name="Kalinowski J."/>
            <person name="Ruckert C."/>
        </authorList>
    </citation>
    <scope>NUCLEOTIDE SEQUENCE</scope>
    <source>
        <strain evidence="5">KCTC 22169</strain>
    </source>
</reference>
<sequence length="93" mass="10303">MAGHSMSPILQPGDWLVVDPNFTEPPNIGDIVIAKTQNMDHFLVKRVAAFPEHYPATEHSVWLLGDNPDASSDSRVYGSFPVSSIQGRVAWVW</sequence>
<dbReference type="Proteomes" id="UP000626148">
    <property type="component" value="Unassembled WGS sequence"/>
</dbReference>
<dbReference type="CDD" id="cd06530">
    <property type="entry name" value="S26_SPase_I"/>
    <property type="match status" value="1"/>
</dbReference>
<dbReference type="SUPFAM" id="SSF51306">
    <property type="entry name" value="LexA/Signal peptidase"/>
    <property type="match status" value="1"/>
</dbReference>
<dbReference type="GO" id="GO:0004252">
    <property type="term" value="F:serine-type endopeptidase activity"/>
    <property type="evidence" value="ECO:0007669"/>
    <property type="project" value="InterPro"/>
</dbReference>
<dbReference type="PANTHER" id="PTHR12383:SF16">
    <property type="entry name" value="MITOCHONDRIAL INNER MEMBRANE PROTEASE SUBUNIT 1"/>
    <property type="match status" value="1"/>
</dbReference>
<evidence type="ECO:0000313" key="5">
    <source>
        <dbReference type="EMBL" id="GGX56038.1"/>
    </source>
</evidence>
<dbReference type="InterPro" id="IPR036286">
    <property type="entry name" value="LexA/Signal_pep-like_sf"/>
</dbReference>
<evidence type="ECO:0000256" key="3">
    <source>
        <dbReference type="ARBA" id="ARBA00023136"/>
    </source>
</evidence>
<protein>
    <recommendedName>
        <fullName evidence="4">Peptidase S24/S26A/S26B/S26C domain-containing protein</fullName>
    </recommendedName>
</protein>
<comment type="subcellular location">
    <subcellularLocation>
        <location evidence="1">Endomembrane system</location>
    </subcellularLocation>
</comment>
<dbReference type="AlphaFoldDB" id="A0A918K9K3"/>
<name>A0A918K9K3_9GAMM</name>
<dbReference type="Gene3D" id="2.10.109.10">
    <property type="entry name" value="Umud Fragment, subunit A"/>
    <property type="match status" value="1"/>
</dbReference>
<keyword evidence="3" id="KW-0472">Membrane</keyword>
<dbReference type="PANTHER" id="PTHR12383">
    <property type="entry name" value="PROTEASE FAMILY S26 MITOCHONDRIAL INNER MEMBRANE PROTEASE-RELATED"/>
    <property type="match status" value="1"/>
</dbReference>
<dbReference type="GO" id="GO:0012505">
    <property type="term" value="C:endomembrane system"/>
    <property type="evidence" value="ECO:0007669"/>
    <property type="project" value="UniProtKB-SubCell"/>
</dbReference>
<feature type="domain" description="Peptidase S24/S26A/S26B/S26C" evidence="4">
    <location>
        <begin position="2"/>
        <end position="69"/>
    </location>
</feature>
<evidence type="ECO:0000256" key="2">
    <source>
        <dbReference type="ARBA" id="ARBA00022801"/>
    </source>
</evidence>
<reference evidence="5" key="2">
    <citation type="submission" date="2020-09" db="EMBL/GenBank/DDBJ databases">
        <authorList>
            <person name="Sun Q."/>
            <person name="Kim S."/>
        </authorList>
    </citation>
    <scope>NUCLEOTIDE SEQUENCE</scope>
    <source>
        <strain evidence="5">KCTC 22169</strain>
    </source>
</reference>
<keyword evidence="6" id="KW-1185">Reference proteome</keyword>
<dbReference type="EMBL" id="BMXR01000005">
    <property type="protein sequence ID" value="GGX56038.1"/>
    <property type="molecule type" value="Genomic_DNA"/>
</dbReference>
<proteinExistence type="predicted"/>
<accession>A0A918K9K3</accession>
<dbReference type="Pfam" id="PF00717">
    <property type="entry name" value="Peptidase_S24"/>
    <property type="match status" value="1"/>
</dbReference>
<dbReference type="InterPro" id="IPR015927">
    <property type="entry name" value="Peptidase_S24_S26A/B/C"/>
</dbReference>
<comment type="caution">
    <text evidence="5">The sequence shown here is derived from an EMBL/GenBank/DDBJ whole genome shotgun (WGS) entry which is preliminary data.</text>
</comment>
<evidence type="ECO:0000313" key="6">
    <source>
        <dbReference type="Proteomes" id="UP000626148"/>
    </source>
</evidence>
<evidence type="ECO:0000259" key="4">
    <source>
        <dbReference type="Pfam" id="PF00717"/>
    </source>
</evidence>
<evidence type="ECO:0000256" key="1">
    <source>
        <dbReference type="ARBA" id="ARBA00004308"/>
    </source>
</evidence>
<dbReference type="InterPro" id="IPR052064">
    <property type="entry name" value="Mito_IMP1_subunit"/>
</dbReference>
<organism evidence="5 6">
    <name type="scientific">Saccharospirillum salsuginis</name>
    <dbReference type="NCBI Taxonomy" id="418750"/>
    <lineage>
        <taxon>Bacteria</taxon>
        <taxon>Pseudomonadati</taxon>
        <taxon>Pseudomonadota</taxon>
        <taxon>Gammaproteobacteria</taxon>
        <taxon>Oceanospirillales</taxon>
        <taxon>Saccharospirillaceae</taxon>
        <taxon>Saccharospirillum</taxon>
    </lineage>
</organism>
<dbReference type="InterPro" id="IPR019533">
    <property type="entry name" value="Peptidase_S26"/>
</dbReference>